<sequence length="82" mass="9290">MNLELYQQVYLNHDLPEYQLKKGDIATLIDFVPHPQNQEEGCILEVFNALGESIHVVAIPKSWVIPLQSNQIFSVRTLALAS</sequence>
<comment type="caution">
    <text evidence="1">The sequence shown here is derived from an EMBL/GenBank/DDBJ whole genome shotgun (WGS) entry which is preliminary data.</text>
</comment>
<reference evidence="1 2" key="1">
    <citation type="submission" date="2018-04" db="EMBL/GenBank/DDBJ databases">
        <authorList>
            <person name="Go L.Y."/>
            <person name="Mitchell J.A."/>
        </authorList>
    </citation>
    <scope>NUCLEOTIDE SEQUENCE [LARGE SCALE GENOMIC DNA]</scope>
    <source>
        <strain evidence="1">ULC066bin1</strain>
    </source>
</reference>
<evidence type="ECO:0000313" key="2">
    <source>
        <dbReference type="Proteomes" id="UP000249467"/>
    </source>
</evidence>
<evidence type="ECO:0000313" key="1">
    <source>
        <dbReference type="EMBL" id="PZO42366.1"/>
    </source>
</evidence>
<proteinExistence type="predicted"/>
<organism evidence="1 2">
    <name type="scientific">Pseudanabaena frigida</name>
    <dbReference type="NCBI Taxonomy" id="945775"/>
    <lineage>
        <taxon>Bacteria</taxon>
        <taxon>Bacillati</taxon>
        <taxon>Cyanobacteriota</taxon>
        <taxon>Cyanophyceae</taxon>
        <taxon>Pseudanabaenales</taxon>
        <taxon>Pseudanabaenaceae</taxon>
        <taxon>Pseudanabaena</taxon>
    </lineage>
</organism>
<name>A0A2W4WBW4_9CYAN</name>
<dbReference type="EMBL" id="QBML01000007">
    <property type="protein sequence ID" value="PZO42366.1"/>
    <property type="molecule type" value="Genomic_DNA"/>
</dbReference>
<gene>
    <name evidence="1" type="ORF">DCF19_07170</name>
</gene>
<dbReference type="Proteomes" id="UP000249467">
    <property type="component" value="Unassembled WGS sequence"/>
</dbReference>
<dbReference type="AlphaFoldDB" id="A0A2W4WBW4"/>
<reference evidence="1 2" key="2">
    <citation type="submission" date="2018-06" db="EMBL/GenBank/DDBJ databases">
        <title>Metagenomic assembly of (sub)arctic Cyanobacteria and their associated microbiome from non-axenic cultures.</title>
        <authorList>
            <person name="Baurain D."/>
        </authorList>
    </citation>
    <scope>NUCLEOTIDE SEQUENCE [LARGE SCALE GENOMIC DNA]</scope>
    <source>
        <strain evidence="1">ULC066bin1</strain>
    </source>
</reference>
<protein>
    <submittedName>
        <fullName evidence="1">DUF4926 domain-containing protein</fullName>
    </submittedName>
</protein>
<accession>A0A2W4WBW4</accession>